<keyword evidence="1" id="KW-1133">Transmembrane helix</keyword>
<dbReference type="STRING" id="1123309.GCA_000377005_00164"/>
<protein>
    <submittedName>
        <fullName evidence="2">Uncharacterized protein</fullName>
    </submittedName>
</protein>
<dbReference type="RefSeq" id="WP_124776700.1">
    <property type="nucleotide sequence ID" value="NZ_RQZA01000003.1"/>
</dbReference>
<comment type="caution">
    <text evidence="2">The sequence shown here is derived from an EMBL/GenBank/DDBJ whole genome shotgun (WGS) entry which is preliminary data.</text>
</comment>
<organism evidence="2 3">
    <name type="scientific">Streptococcus minor</name>
    <dbReference type="NCBI Taxonomy" id="229549"/>
    <lineage>
        <taxon>Bacteria</taxon>
        <taxon>Bacillati</taxon>
        <taxon>Bacillota</taxon>
        <taxon>Bacilli</taxon>
        <taxon>Lactobacillales</taxon>
        <taxon>Streptococcaceae</taxon>
        <taxon>Streptococcus</taxon>
    </lineage>
</organism>
<keyword evidence="1" id="KW-0812">Transmembrane</keyword>
<keyword evidence="1" id="KW-0472">Membrane</keyword>
<sequence>MFILMAIMMMSVGVLLLIKASKIPKGRGVNIVWGICAALLVILGAILFYGVLSRKIELPLH</sequence>
<keyword evidence="3" id="KW-1185">Reference proteome</keyword>
<reference evidence="2 3" key="1">
    <citation type="submission" date="2018-11" db="EMBL/GenBank/DDBJ databases">
        <title>Genomes From Bacteria Associated with the Canine Oral Cavity: a Test Case for Automated Genome-Based Taxonomic Assignment.</title>
        <authorList>
            <person name="Coil D.A."/>
            <person name="Jospin G."/>
            <person name="Darling A.E."/>
            <person name="Wallis C."/>
            <person name="Davis I.J."/>
            <person name="Harris S."/>
            <person name="Eisen J.A."/>
            <person name="Holcombe L.J."/>
            <person name="O'Flynn C."/>
        </authorList>
    </citation>
    <scope>NUCLEOTIDE SEQUENCE [LARGE SCALE GENOMIC DNA]</scope>
    <source>
        <strain evidence="2 3">OH4621_COT-116</strain>
    </source>
</reference>
<gene>
    <name evidence="2" type="ORF">EII38_05610</name>
</gene>
<evidence type="ECO:0000313" key="3">
    <source>
        <dbReference type="Proteomes" id="UP000281771"/>
    </source>
</evidence>
<feature type="transmembrane region" description="Helical" evidence="1">
    <location>
        <begin position="32"/>
        <end position="52"/>
    </location>
</feature>
<evidence type="ECO:0000313" key="2">
    <source>
        <dbReference type="EMBL" id="RRD31685.1"/>
    </source>
</evidence>
<dbReference type="Proteomes" id="UP000281771">
    <property type="component" value="Unassembled WGS sequence"/>
</dbReference>
<evidence type="ECO:0000256" key="1">
    <source>
        <dbReference type="SAM" id="Phobius"/>
    </source>
</evidence>
<proteinExistence type="predicted"/>
<dbReference type="AlphaFoldDB" id="A0A3P1VE25"/>
<dbReference type="EMBL" id="RQZA01000003">
    <property type="protein sequence ID" value="RRD31685.1"/>
    <property type="molecule type" value="Genomic_DNA"/>
</dbReference>
<accession>A0A3P1VE25</accession>
<name>A0A3P1VE25_9STRE</name>